<dbReference type="Pfam" id="PF00084">
    <property type="entry name" value="Sushi"/>
    <property type="match status" value="1"/>
</dbReference>
<dbReference type="Proteomes" id="UP000700334">
    <property type="component" value="Unassembled WGS sequence"/>
</dbReference>
<dbReference type="InterPro" id="IPR035976">
    <property type="entry name" value="Sushi/SCR/CCP_sf"/>
</dbReference>
<evidence type="ECO:0000256" key="14">
    <source>
        <dbReference type="ARBA" id="ARBA00025938"/>
    </source>
</evidence>
<gene>
    <name evidence="18" type="ORF">J0S82_007269</name>
</gene>
<dbReference type="AlphaFoldDB" id="A0A8J6DNF3"/>
<protein>
    <recommendedName>
        <fullName evidence="3">Interleukin-2 receptor subunit alpha</fullName>
    </recommendedName>
</protein>
<dbReference type="GO" id="GO:0019976">
    <property type="term" value="F:interleukin-2 binding"/>
    <property type="evidence" value="ECO:0007669"/>
    <property type="project" value="InterPro"/>
</dbReference>
<keyword evidence="4 15" id="KW-0768">Sushi</keyword>
<dbReference type="PANTHER" id="PTHR10573">
    <property type="entry name" value="INTERLEUKIN-2 RECEPTOR ALPHA CHAIN"/>
    <property type="match status" value="1"/>
</dbReference>
<keyword evidence="6" id="KW-0732">Signal</keyword>
<evidence type="ECO:0000256" key="16">
    <source>
        <dbReference type="SAM" id="MobiDB-lite"/>
    </source>
</evidence>
<sequence length="261" mass="29257">SCDIEPPILRNATFKVSAYKIGTGLNCQCKTGFRRRGSTLIHCVGNLSHPYWGDKCQCKSISKNTGKKVTTNPEEQKERKTTESQSQTQLTDQVNIPGHCGEPPPWEHEYSERIYHFVVGQTVDYHCAQGFRALQRVVAKSVCIKTCGRTMWTKPKLTCISERETSLTPGRLLPSCIHYCLTTIPDRVGGSSSVQAVSLSSPPSRYPSHSTAPHHHTGVPETLSFIHLVCQLRCIHLRMPTLDCLQHRRCPSSQWWEGGKT</sequence>
<comment type="caution">
    <text evidence="18">The sequence shown here is derived from an EMBL/GenBank/DDBJ whole genome shotgun (WGS) entry which is preliminary data.</text>
</comment>
<comment type="subunit">
    <text evidence="14">Non-covalent dimer of an alpha and a beta subunit. IL2R exists in 3 different forms: a high affinity dimer, an intermediate affinity monomer (beta subunit), and a low affinity monomer (alpha subunit). The high and intermediate affinity forms also associate with a gamma subunit.</text>
</comment>
<evidence type="ECO:0000256" key="5">
    <source>
        <dbReference type="ARBA" id="ARBA00022692"/>
    </source>
</evidence>
<dbReference type="SUPFAM" id="SSF57535">
    <property type="entry name" value="Complement control module/SCR domain"/>
    <property type="match status" value="2"/>
</dbReference>
<keyword evidence="19" id="KW-1185">Reference proteome</keyword>
<evidence type="ECO:0000256" key="7">
    <source>
        <dbReference type="ARBA" id="ARBA00022737"/>
    </source>
</evidence>
<name>A0A8J6DNF3_GALPY</name>
<accession>A0A8J6DNF3</accession>
<keyword evidence="12 18" id="KW-0675">Receptor</keyword>
<dbReference type="PROSITE" id="PS50923">
    <property type="entry name" value="SUSHI"/>
    <property type="match status" value="1"/>
</dbReference>
<dbReference type="PANTHER" id="PTHR10573:SF0">
    <property type="entry name" value="INTERLEUKIN-2 RECEPTOR SUBUNIT ALPHA"/>
    <property type="match status" value="1"/>
</dbReference>
<feature type="non-terminal residue" evidence="18">
    <location>
        <position position="1"/>
    </location>
</feature>
<comment type="function">
    <text evidence="1">Receptor for interleukin-2. The receptor is involved in the regulation of immune tolerance by controlling regulatory T cells (TREGs) activity. TREGs suppress the activation and expansion of autoreactive T-cells.</text>
</comment>
<dbReference type="EMBL" id="JAGFMF010011694">
    <property type="protein sequence ID" value="KAG8515977.1"/>
    <property type="molecule type" value="Genomic_DNA"/>
</dbReference>
<evidence type="ECO:0000256" key="12">
    <source>
        <dbReference type="ARBA" id="ARBA00023170"/>
    </source>
</evidence>
<comment type="subcellular location">
    <subcellularLocation>
        <location evidence="2">Membrane</location>
        <topology evidence="2">Single-pass type I membrane protein</topology>
    </subcellularLocation>
</comment>
<evidence type="ECO:0000256" key="3">
    <source>
        <dbReference type="ARBA" id="ARBA00013445"/>
    </source>
</evidence>
<keyword evidence="7" id="KW-0677">Repeat</keyword>
<evidence type="ECO:0000256" key="11">
    <source>
        <dbReference type="ARBA" id="ARBA00023157"/>
    </source>
</evidence>
<feature type="disulfide bond" evidence="15">
    <location>
        <begin position="100"/>
        <end position="143"/>
    </location>
</feature>
<evidence type="ECO:0000256" key="4">
    <source>
        <dbReference type="ARBA" id="ARBA00022659"/>
    </source>
</evidence>
<proteinExistence type="predicted"/>
<dbReference type="GO" id="GO:0006954">
    <property type="term" value="P:inflammatory response"/>
    <property type="evidence" value="ECO:0007669"/>
    <property type="project" value="TreeGrafter"/>
</dbReference>
<organism evidence="18 19">
    <name type="scientific">Galemys pyrenaicus</name>
    <name type="common">Iberian desman</name>
    <name type="synonym">Pyrenean desman</name>
    <dbReference type="NCBI Taxonomy" id="202257"/>
    <lineage>
        <taxon>Eukaryota</taxon>
        <taxon>Metazoa</taxon>
        <taxon>Chordata</taxon>
        <taxon>Craniata</taxon>
        <taxon>Vertebrata</taxon>
        <taxon>Euteleostomi</taxon>
        <taxon>Mammalia</taxon>
        <taxon>Eutheria</taxon>
        <taxon>Laurasiatheria</taxon>
        <taxon>Eulipotyphla</taxon>
        <taxon>Talpidae</taxon>
        <taxon>Galemys</taxon>
    </lineage>
</organism>
<evidence type="ECO:0000313" key="18">
    <source>
        <dbReference type="EMBL" id="KAG8515977.1"/>
    </source>
</evidence>
<feature type="region of interest" description="Disordered" evidence="16">
    <location>
        <begin position="192"/>
        <end position="216"/>
    </location>
</feature>
<evidence type="ECO:0000256" key="2">
    <source>
        <dbReference type="ARBA" id="ARBA00004479"/>
    </source>
</evidence>
<evidence type="ECO:0000256" key="6">
    <source>
        <dbReference type="ARBA" id="ARBA00022729"/>
    </source>
</evidence>
<keyword evidence="9" id="KW-1133">Transmembrane helix</keyword>
<evidence type="ECO:0000256" key="13">
    <source>
        <dbReference type="ARBA" id="ARBA00023180"/>
    </source>
</evidence>
<keyword evidence="8" id="KW-0391">Immunity</keyword>
<keyword evidence="10" id="KW-0472">Membrane</keyword>
<reference evidence="18" key="1">
    <citation type="journal article" date="2021" name="Evol. Appl.">
        <title>The genome of the Pyrenean desman and the effects of bottlenecks and inbreeding on the genomic landscape of an endangered species.</title>
        <authorList>
            <person name="Escoda L."/>
            <person name="Castresana J."/>
        </authorList>
    </citation>
    <scope>NUCLEOTIDE SEQUENCE</scope>
    <source>
        <strain evidence="18">IBE-C5619</strain>
    </source>
</reference>
<evidence type="ECO:0000259" key="17">
    <source>
        <dbReference type="PROSITE" id="PS50923"/>
    </source>
</evidence>
<dbReference type="CDD" id="cd00033">
    <property type="entry name" value="CCP"/>
    <property type="match status" value="1"/>
</dbReference>
<dbReference type="Gene3D" id="2.20.28.230">
    <property type="match status" value="3"/>
</dbReference>
<evidence type="ECO:0000256" key="1">
    <source>
        <dbReference type="ARBA" id="ARBA00002381"/>
    </source>
</evidence>
<comment type="caution">
    <text evidence="15">Lacks conserved residue(s) required for the propagation of feature annotation.</text>
</comment>
<dbReference type="GO" id="GO:0002376">
    <property type="term" value="P:immune system process"/>
    <property type="evidence" value="ECO:0007669"/>
    <property type="project" value="UniProtKB-KW"/>
</dbReference>
<evidence type="ECO:0000313" key="19">
    <source>
        <dbReference type="Proteomes" id="UP000700334"/>
    </source>
</evidence>
<feature type="region of interest" description="Disordered" evidence="16">
    <location>
        <begin position="65"/>
        <end position="89"/>
    </location>
</feature>
<evidence type="ECO:0000256" key="8">
    <source>
        <dbReference type="ARBA" id="ARBA00022859"/>
    </source>
</evidence>
<keyword evidence="5" id="KW-0812">Transmembrane</keyword>
<keyword evidence="13" id="KW-0325">Glycoprotein</keyword>
<evidence type="ECO:0000256" key="9">
    <source>
        <dbReference type="ARBA" id="ARBA00022989"/>
    </source>
</evidence>
<dbReference type="GO" id="GO:0016020">
    <property type="term" value="C:membrane"/>
    <property type="evidence" value="ECO:0007669"/>
    <property type="project" value="UniProtKB-SubCell"/>
</dbReference>
<evidence type="ECO:0000256" key="10">
    <source>
        <dbReference type="ARBA" id="ARBA00023136"/>
    </source>
</evidence>
<dbReference type="InterPro" id="IPR015486">
    <property type="entry name" value="IL-2_rcpt_alpha"/>
</dbReference>
<dbReference type="GO" id="GO:0004911">
    <property type="term" value="F:interleukin-2 receptor activity"/>
    <property type="evidence" value="ECO:0007669"/>
    <property type="project" value="InterPro"/>
</dbReference>
<evidence type="ECO:0000256" key="15">
    <source>
        <dbReference type="PROSITE-ProRule" id="PRU00302"/>
    </source>
</evidence>
<feature type="domain" description="Sushi" evidence="17">
    <location>
        <begin position="98"/>
        <end position="161"/>
    </location>
</feature>
<dbReference type="SMART" id="SM00032">
    <property type="entry name" value="CCP"/>
    <property type="match status" value="2"/>
</dbReference>
<keyword evidence="11 15" id="KW-1015">Disulfide bond</keyword>
<dbReference type="OrthoDB" id="9833060at2759"/>
<dbReference type="InterPro" id="IPR000436">
    <property type="entry name" value="Sushi_SCR_CCP_dom"/>
</dbReference>
<feature type="compositionally biased region" description="Low complexity" evidence="16">
    <location>
        <begin position="192"/>
        <end position="203"/>
    </location>
</feature>